<evidence type="ECO:0000256" key="3">
    <source>
        <dbReference type="ARBA" id="ARBA00022857"/>
    </source>
</evidence>
<dbReference type="AlphaFoldDB" id="A0AAJ5VVR2"/>
<dbReference type="EMBL" id="CP119312">
    <property type="protein sequence ID" value="WEK05277.1"/>
    <property type="molecule type" value="Genomic_DNA"/>
</dbReference>
<feature type="binding site" evidence="6">
    <location>
        <position position="191"/>
    </location>
    <ligand>
        <name>FMN</name>
        <dbReference type="ChEBI" id="CHEBI:58210"/>
    </ligand>
</feature>
<dbReference type="Proteomes" id="UP001217476">
    <property type="component" value="Chromosome"/>
</dbReference>
<evidence type="ECO:0000256" key="2">
    <source>
        <dbReference type="ARBA" id="ARBA00022643"/>
    </source>
</evidence>
<name>A0AAJ5VVR2_9HYPH</name>
<keyword evidence="4 6" id="KW-0560">Oxidoreductase</keyword>
<keyword evidence="2 6" id="KW-0288">FMN</keyword>
<dbReference type="Pfam" id="PF00296">
    <property type="entry name" value="Bac_luciferase"/>
    <property type="match status" value="1"/>
</dbReference>
<keyword evidence="3 6" id="KW-0521">NADP</keyword>
<dbReference type="CDD" id="cd01094">
    <property type="entry name" value="Alkanesulfonate_monoxygenase"/>
    <property type="match status" value="1"/>
</dbReference>
<dbReference type="HAMAP" id="MF_01699">
    <property type="entry name" value="RutA"/>
    <property type="match status" value="1"/>
</dbReference>
<comment type="similarity">
    <text evidence="6">Belongs to the NtaA/SnaA/DszA monooxygenase family. RutA subfamily.</text>
</comment>
<dbReference type="Gene3D" id="3.20.20.30">
    <property type="entry name" value="Luciferase-like domain"/>
    <property type="match status" value="1"/>
</dbReference>
<dbReference type="InterPro" id="IPR011251">
    <property type="entry name" value="Luciferase-like_dom"/>
</dbReference>
<reference evidence="8" key="1">
    <citation type="submission" date="2023-03" db="EMBL/GenBank/DDBJ databases">
        <title>Andean soil-derived lignocellulolytic bacterial consortium as a source of novel taxa and putative plastic-active enzymes.</title>
        <authorList>
            <person name="Diaz-Garcia L."/>
            <person name="Chuvochina M."/>
            <person name="Feuerriegel G."/>
            <person name="Bunk B."/>
            <person name="Sproer C."/>
            <person name="Streit W.R."/>
            <person name="Rodriguez L.M."/>
            <person name="Overmann J."/>
            <person name="Jimenez D.J."/>
        </authorList>
    </citation>
    <scope>NUCLEOTIDE SEQUENCE</scope>
    <source>
        <strain evidence="8">MAG 4196</strain>
    </source>
</reference>
<evidence type="ECO:0000256" key="5">
    <source>
        <dbReference type="ARBA" id="ARBA00023033"/>
    </source>
</evidence>
<feature type="binding site" evidence="6">
    <location>
        <position position="125"/>
    </location>
    <ligand>
        <name>FMN</name>
        <dbReference type="ChEBI" id="CHEBI:58210"/>
    </ligand>
</feature>
<dbReference type="GO" id="GO:0046306">
    <property type="term" value="P:alkanesulfonate catabolic process"/>
    <property type="evidence" value="ECO:0007669"/>
    <property type="project" value="TreeGrafter"/>
</dbReference>
<evidence type="ECO:0000256" key="4">
    <source>
        <dbReference type="ARBA" id="ARBA00023002"/>
    </source>
</evidence>
<keyword evidence="5 6" id="KW-0503">Monooxygenase</keyword>
<evidence type="ECO:0000256" key="1">
    <source>
        <dbReference type="ARBA" id="ARBA00022630"/>
    </source>
</evidence>
<dbReference type="GO" id="GO:0008726">
    <property type="term" value="F:alkanesulfonate monooxygenase activity"/>
    <property type="evidence" value="ECO:0007669"/>
    <property type="project" value="TreeGrafter"/>
</dbReference>
<evidence type="ECO:0000256" key="6">
    <source>
        <dbReference type="HAMAP-Rule" id="MF_01699"/>
    </source>
</evidence>
<protein>
    <recommendedName>
        <fullName evidence="6">Pyrimidine monooxygenase RutA</fullName>
        <ecNumber evidence="6">1.14.99.46</ecNumber>
    </recommendedName>
</protein>
<dbReference type="SUPFAM" id="SSF51679">
    <property type="entry name" value="Bacterial luciferase-like"/>
    <property type="match status" value="1"/>
</dbReference>
<organism evidence="8 9">
    <name type="scientific">Candidatus Devosia phytovorans</name>
    <dbReference type="NCBI Taxonomy" id="3121372"/>
    <lineage>
        <taxon>Bacteria</taxon>
        <taxon>Pseudomonadati</taxon>
        <taxon>Pseudomonadota</taxon>
        <taxon>Alphaproteobacteria</taxon>
        <taxon>Hyphomicrobiales</taxon>
        <taxon>Devosiaceae</taxon>
        <taxon>Devosia</taxon>
    </lineage>
</organism>
<comment type="caution">
    <text evidence="6">Lacks conserved residue(s) required for the propagation of feature annotation.</text>
</comment>
<dbReference type="InterPro" id="IPR050172">
    <property type="entry name" value="SsuD_RutA_monooxygenase"/>
</dbReference>
<proteinExistence type="inferred from homology"/>
<dbReference type="PANTHER" id="PTHR42847:SF4">
    <property type="entry name" value="ALKANESULFONATE MONOOXYGENASE-RELATED"/>
    <property type="match status" value="1"/>
</dbReference>
<dbReference type="EC" id="1.14.99.46" evidence="6"/>
<dbReference type="NCBIfam" id="TIGR03612">
    <property type="entry name" value="RutA"/>
    <property type="match status" value="1"/>
</dbReference>
<dbReference type="InterPro" id="IPR019914">
    <property type="entry name" value="Pyrimidine_monooxygenase_RutA"/>
</dbReference>
<feature type="domain" description="Luciferase-like" evidence="7">
    <location>
        <begin position="3"/>
        <end position="331"/>
    </location>
</feature>
<keyword evidence="1 6" id="KW-0285">Flavoprotein</keyword>
<dbReference type="InterPro" id="IPR036661">
    <property type="entry name" value="Luciferase-like_sf"/>
</dbReference>
<comment type="function">
    <text evidence="6">Catalyzes the pyrimidine ring opening between N-3 and C-4 by an unusual flavin hydroperoxide-catalyzed mechanism, adding oxygen atoms in the process to yield ureidoacrylate peracid, that immediately reacts with FMN forming ureidoacrylate and FMN-N(5)-oxide. The FMN-N(5)-oxide reacts spontaneously with NADH to produce FMN. Requires the flavin reductase RutF to regenerate FMN in vivo.</text>
</comment>
<evidence type="ECO:0000259" key="7">
    <source>
        <dbReference type="Pfam" id="PF00296"/>
    </source>
</evidence>
<dbReference type="GO" id="GO:0019740">
    <property type="term" value="P:nitrogen utilization"/>
    <property type="evidence" value="ECO:0007669"/>
    <property type="project" value="UniProtKB-UniRule"/>
</dbReference>
<feature type="binding site" evidence="6">
    <location>
        <begin position="141"/>
        <end position="142"/>
    </location>
    <ligand>
        <name>FMN</name>
        <dbReference type="ChEBI" id="CHEBI:58210"/>
    </ligand>
</feature>
<sequence>MVQIGVFIPIGSRGWIMSTTSPETYPTFDLNKTICQRAEHYGLDFVLSMVKLRGYNGPSEFWQHNLEPFTMMAGIAAVTQKIKLYASIALLTMPPPLVARMVSTVDSIAPGRFGVNIVTGWQPKEYQQMGLWPGEAHFAQRYDYATEYVTVMKELWETGTSNFQGQFFQMDDCKLSPRPSSHIDIVAAGTSDRGMQFVAEHCDYNFVSSGGGINEPDKAGANVLRLAKIAETTGRNVQAYTGAMIIADRTDELAFAKWEHYKKGTDHEAIAWAHSQSSQDSKAAANSTAGGMAARTLEQMRNPAAAQPNNGLRLIGSYENVAKMLDVMAETPGLGGIMLTFDDFITGIEQFGQYIQPRMRSRAKPIAAANQNAA</sequence>
<evidence type="ECO:0000313" key="8">
    <source>
        <dbReference type="EMBL" id="WEK05277.1"/>
    </source>
</evidence>
<comment type="catalytic activity">
    <reaction evidence="6">
        <text>thymine + FMNH2 + NADH + O2 = (Z)-2-methylureidoacrylate + FMN + NAD(+) + H2O + H(+)</text>
        <dbReference type="Rhea" id="RHEA:31599"/>
        <dbReference type="ChEBI" id="CHEBI:15377"/>
        <dbReference type="ChEBI" id="CHEBI:15378"/>
        <dbReference type="ChEBI" id="CHEBI:15379"/>
        <dbReference type="ChEBI" id="CHEBI:17821"/>
        <dbReference type="ChEBI" id="CHEBI:57540"/>
        <dbReference type="ChEBI" id="CHEBI:57618"/>
        <dbReference type="ChEBI" id="CHEBI:57945"/>
        <dbReference type="ChEBI" id="CHEBI:58210"/>
        <dbReference type="ChEBI" id="CHEBI:143783"/>
        <dbReference type="EC" id="1.14.99.46"/>
    </reaction>
</comment>
<comment type="catalytic activity">
    <reaction evidence="6">
        <text>uracil + FMNH2 + NADH + O2 = (Z)-3-ureidoacrylate + FMN + NAD(+) + H2O + H(+)</text>
        <dbReference type="Rhea" id="RHEA:31587"/>
        <dbReference type="ChEBI" id="CHEBI:15377"/>
        <dbReference type="ChEBI" id="CHEBI:15378"/>
        <dbReference type="ChEBI" id="CHEBI:15379"/>
        <dbReference type="ChEBI" id="CHEBI:17568"/>
        <dbReference type="ChEBI" id="CHEBI:57540"/>
        <dbReference type="ChEBI" id="CHEBI:57618"/>
        <dbReference type="ChEBI" id="CHEBI:57945"/>
        <dbReference type="ChEBI" id="CHEBI:58210"/>
        <dbReference type="ChEBI" id="CHEBI:59891"/>
        <dbReference type="EC" id="1.14.99.46"/>
    </reaction>
</comment>
<gene>
    <name evidence="6 8" type="primary">rutA</name>
    <name evidence="8" type="ORF">P0Y65_03175</name>
</gene>
<evidence type="ECO:0000313" key="9">
    <source>
        <dbReference type="Proteomes" id="UP001217476"/>
    </source>
</evidence>
<dbReference type="GO" id="GO:0006212">
    <property type="term" value="P:uracil catabolic process"/>
    <property type="evidence" value="ECO:0007669"/>
    <property type="project" value="UniProtKB-UniRule"/>
</dbReference>
<feature type="binding site" evidence="6">
    <location>
        <position position="116"/>
    </location>
    <ligand>
        <name>FMN</name>
        <dbReference type="ChEBI" id="CHEBI:58210"/>
    </ligand>
</feature>
<dbReference type="GO" id="GO:0052614">
    <property type="term" value="F:uracil oxygenase activity"/>
    <property type="evidence" value="ECO:0007669"/>
    <property type="project" value="UniProtKB-EC"/>
</dbReference>
<accession>A0AAJ5VVR2</accession>
<dbReference type="PANTHER" id="PTHR42847">
    <property type="entry name" value="ALKANESULFONATE MONOOXYGENASE"/>
    <property type="match status" value="1"/>
</dbReference>